<accession>A0ACC4E2M6</accession>
<evidence type="ECO:0000313" key="2">
    <source>
        <dbReference type="Proteomes" id="UP001638806"/>
    </source>
</evidence>
<dbReference type="Proteomes" id="UP001638806">
    <property type="component" value="Unassembled WGS sequence"/>
</dbReference>
<keyword evidence="2" id="KW-1185">Reference proteome</keyword>
<sequence length="168" mass="17886">MQTSNRIHLLPKEITQQLLALRLRCGHGPARSTRHHTIHRHGSAYPAAVCPQASQASSFNSRGVAAARSSHARPSLPPRFMLADASGIHTRSASHAPITLPARTLSTRVARRSSGGFWVVCVVAGLTLAASRAVPSTPSRPAAISNSGREYHPRCIASGELRALETHG</sequence>
<organism evidence="1 2">
    <name type="scientific">Purpureocillium lilacinum</name>
    <name type="common">Paecilomyces lilacinus</name>
    <dbReference type="NCBI Taxonomy" id="33203"/>
    <lineage>
        <taxon>Eukaryota</taxon>
        <taxon>Fungi</taxon>
        <taxon>Dikarya</taxon>
        <taxon>Ascomycota</taxon>
        <taxon>Pezizomycotina</taxon>
        <taxon>Sordariomycetes</taxon>
        <taxon>Hypocreomycetidae</taxon>
        <taxon>Hypocreales</taxon>
        <taxon>Ophiocordycipitaceae</taxon>
        <taxon>Purpureocillium</taxon>
    </lineage>
</organism>
<comment type="caution">
    <text evidence="1">The sequence shown here is derived from an EMBL/GenBank/DDBJ whole genome shotgun (WGS) entry which is preliminary data.</text>
</comment>
<name>A0ACC4E2M6_PURLI</name>
<protein>
    <submittedName>
        <fullName evidence="1">Uncharacterized protein</fullName>
    </submittedName>
</protein>
<proteinExistence type="predicted"/>
<dbReference type="EMBL" id="JBGNUJ010000003">
    <property type="protein sequence ID" value="KAL3962884.1"/>
    <property type="molecule type" value="Genomic_DNA"/>
</dbReference>
<gene>
    <name evidence="1" type="ORF">ACCO45_004407</name>
</gene>
<evidence type="ECO:0000313" key="1">
    <source>
        <dbReference type="EMBL" id="KAL3962884.1"/>
    </source>
</evidence>
<reference evidence="1" key="1">
    <citation type="submission" date="2024-12" db="EMBL/GenBank/DDBJ databases">
        <title>Comparative genomics and development of molecular markers within Purpureocillium lilacinum and among Purpureocillium species.</title>
        <authorList>
            <person name="Yeh Z.-Y."/>
            <person name="Ni N.-T."/>
            <person name="Lo P.-H."/>
            <person name="Mushyakhwo K."/>
            <person name="Lin C.-F."/>
            <person name="Nai Y.-S."/>
        </authorList>
    </citation>
    <scope>NUCLEOTIDE SEQUENCE</scope>
    <source>
        <strain evidence="1">NCHU-NPUST-175</strain>
    </source>
</reference>